<proteinExistence type="predicted"/>
<evidence type="ECO:0000313" key="2">
    <source>
        <dbReference type="Proteomes" id="UP001280121"/>
    </source>
</evidence>
<protein>
    <submittedName>
        <fullName evidence="1">Uncharacterized protein</fullName>
    </submittedName>
</protein>
<evidence type="ECO:0000313" key="1">
    <source>
        <dbReference type="EMBL" id="KAK2658824.1"/>
    </source>
</evidence>
<reference evidence="1" key="1">
    <citation type="journal article" date="2023" name="Plant J.">
        <title>Genome sequences and population genomics provide insights into the demographic history, inbreeding, and mutation load of two 'living fossil' tree species of Dipteronia.</title>
        <authorList>
            <person name="Feng Y."/>
            <person name="Comes H.P."/>
            <person name="Chen J."/>
            <person name="Zhu S."/>
            <person name="Lu R."/>
            <person name="Zhang X."/>
            <person name="Li P."/>
            <person name="Qiu J."/>
            <person name="Olsen K.M."/>
            <person name="Qiu Y."/>
        </authorList>
    </citation>
    <scope>NUCLEOTIDE SEQUENCE</scope>
    <source>
        <strain evidence="1">KIB01</strain>
    </source>
</reference>
<gene>
    <name evidence="1" type="ORF">Ddye_005357</name>
</gene>
<dbReference type="Proteomes" id="UP001280121">
    <property type="component" value="Unassembled WGS sequence"/>
</dbReference>
<comment type="caution">
    <text evidence="1">The sequence shown here is derived from an EMBL/GenBank/DDBJ whole genome shotgun (WGS) entry which is preliminary data.</text>
</comment>
<keyword evidence="2" id="KW-1185">Reference proteome</keyword>
<dbReference type="AlphaFoldDB" id="A0AAE0CPP0"/>
<dbReference type="EMBL" id="JANJYI010000002">
    <property type="protein sequence ID" value="KAK2658824.1"/>
    <property type="molecule type" value="Genomic_DNA"/>
</dbReference>
<organism evidence="1 2">
    <name type="scientific">Dipteronia dyeriana</name>
    <dbReference type="NCBI Taxonomy" id="168575"/>
    <lineage>
        <taxon>Eukaryota</taxon>
        <taxon>Viridiplantae</taxon>
        <taxon>Streptophyta</taxon>
        <taxon>Embryophyta</taxon>
        <taxon>Tracheophyta</taxon>
        <taxon>Spermatophyta</taxon>
        <taxon>Magnoliopsida</taxon>
        <taxon>eudicotyledons</taxon>
        <taxon>Gunneridae</taxon>
        <taxon>Pentapetalae</taxon>
        <taxon>rosids</taxon>
        <taxon>malvids</taxon>
        <taxon>Sapindales</taxon>
        <taxon>Sapindaceae</taxon>
        <taxon>Hippocastanoideae</taxon>
        <taxon>Acereae</taxon>
        <taxon>Dipteronia</taxon>
    </lineage>
</organism>
<accession>A0AAE0CPP0</accession>
<sequence>MEGVNVFSLEVEEDLSPVTSSWLDGFLRLMMTVSKDGGDVFPALEKGDQSLEKEEVDFLDLYIFQINLDMVGDGVRGQLVGQDLGPSKQLESSIFLRKRK</sequence>
<name>A0AAE0CPP0_9ROSI</name>